<dbReference type="CDD" id="cd06460">
    <property type="entry name" value="M32_Taq"/>
    <property type="match status" value="1"/>
</dbReference>
<dbReference type="EC" id="3.4.17.19" evidence="1"/>
<comment type="caution">
    <text evidence="2">The sequence shown here is derived from an EMBL/GenBank/DDBJ whole genome shotgun (WGS) entry which is preliminary data.</text>
</comment>
<keyword evidence="1" id="KW-0482">Metalloprotease</keyword>
<organism evidence="2 3">
    <name type="scientific">Enterococcus larvae</name>
    <dbReference type="NCBI Taxonomy" id="2794352"/>
    <lineage>
        <taxon>Bacteria</taxon>
        <taxon>Bacillati</taxon>
        <taxon>Bacillota</taxon>
        <taxon>Bacilli</taxon>
        <taxon>Lactobacillales</taxon>
        <taxon>Enterococcaceae</taxon>
        <taxon>Enterococcus</taxon>
    </lineage>
</organism>
<accession>A0ABS4CNU9</accession>
<comment type="catalytic activity">
    <reaction evidence="1">
        <text>Release of a C-terminal amino acid with broad specificity, except for -Pro.</text>
        <dbReference type="EC" id="3.4.17.19"/>
    </reaction>
</comment>
<keyword evidence="1" id="KW-0378">Hydrolase</keyword>
<dbReference type="Gene3D" id="1.10.1370.30">
    <property type="match status" value="1"/>
</dbReference>
<keyword evidence="3" id="KW-1185">Reference proteome</keyword>
<dbReference type="EMBL" id="JAEDXU010000014">
    <property type="protein sequence ID" value="MBP1048243.1"/>
    <property type="molecule type" value="Genomic_DNA"/>
</dbReference>
<dbReference type="Proteomes" id="UP000673375">
    <property type="component" value="Unassembled WGS sequence"/>
</dbReference>
<keyword evidence="1" id="KW-0645">Protease</keyword>
<evidence type="ECO:0000313" key="2">
    <source>
        <dbReference type="EMBL" id="MBP1048243.1"/>
    </source>
</evidence>
<protein>
    <recommendedName>
        <fullName evidence="1">Metal-dependent carboxypeptidase</fullName>
        <ecNumber evidence="1">3.4.17.19</ecNumber>
    </recommendedName>
</protein>
<dbReference type="GO" id="GO:0004180">
    <property type="term" value="F:carboxypeptidase activity"/>
    <property type="evidence" value="ECO:0007669"/>
    <property type="project" value="UniProtKB-KW"/>
</dbReference>
<keyword evidence="1" id="KW-0479">Metal-binding</keyword>
<evidence type="ECO:0000313" key="3">
    <source>
        <dbReference type="Proteomes" id="UP000673375"/>
    </source>
</evidence>
<dbReference type="PROSITE" id="PS52034">
    <property type="entry name" value="PEPTIDASE_M32"/>
    <property type="match status" value="1"/>
</dbReference>
<dbReference type="SUPFAM" id="SSF55486">
    <property type="entry name" value="Metalloproteases ('zincins'), catalytic domain"/>
    <property type="match status" value="1"/>
</dbReference>
<reference evidence="2 3" key="1">
    <citation type="submission" date="2020-12" db="EMBL/GenBank/DDBJ databases">
        <title>Vagococcus allomyrinae sp. nov. and Enterococcus lavae sp. nov., isolated from the larvae of Allomyrina dichotoma.</title>
        <authorList>
            <person name="Lee S.D."/>
        </authorList>
    </citation>
    <scope>NUCLEOTIDE SEQUENCE [LARGE SCALE GENOMIC DNA]</scope>
    <source>
        <strain evidence="2 3">BWM-S5</strain>
    </source>
</reference>
<dbReference type="PRINTS" id="PR00998">
    <property type="entry name" value="CRBOXYPTASET"/>
</dbReference>
<name>A0ABS4CNU9_9ENTE</name>
<comment type="similarity">
    <text evidence="1">Belongs to the peptidase M32 family.</text>
</comment>
<proteinExistence type="inferred from homology"/>
<dbReference type="PIRSF" id="PIRSF006615">
    <property type="entry name" value="Zn_crbxpep_Taq"/>
    <property type="match status" value="1"/>
</dbReference>
<gene>
    <name evidence="2" type="ORF">I6N96_18270</name>
</gene>
<evidence type="ECO:0000256" key="1">
    <source>
        <dbReference type="PIRNR" id="PIRNR006615"/>
    </source>
</evidence>
<comment type="function">
    <text evidence="1">Broad specificity carboxypetidase that releases amino acids sequentially from the C-terminus, including neutral, aromatic, polar and basic residues.</text>
</comment>
<dbReference type="PANTHER" id="PTHR34217:SF1">
    <property type="entry name" value="CARBOXYPEPTIDASE 1"/>
    <property type="match status" value="1"/>
</dbReference>
<dbReference type="InterPro" id="IPR001333">
    <property type="entry name" value="Peptidase_M32_Taq"/>
</dbReference>
<sequence length="502" mass="58021">MNETSFLREIKEIDMLNQSLGLLEWDGQTGMPEASSSFRGDVVGYLNKLAFEKSTGPVIQEAVTYFSEHPDELSEVGGEVFREVKEEYERNHSIAPERMEAYHGEISKAHTAWLNARAKKDFTEMKQSIGDLIAFLKEFIPHWQKEEKTAYDVLLNQYEPGLTVEKLDQLFSELKTGIMSIRKEIAEKGTVPRTDFLSRHVSKEQQKRFVMDVAQQLGYDFSKGRLDDTVHPFMLDLNRNDARITTRWDEANFSMAVFGVIHEAGHGIYEQNIDPKYDYTPLSTGASMGIHESQSLFNEIILGSNRNFWKKQYPLFQKYTEGTFDDIDFDTFYRGLKETKASLIRIEADSLTYPLHIIIRYEIEKMIFNEEAALEELPKIWADKYEEYLGIRPENDLEGILQDVHWSGGSFGYFPSYALGYMYAAQLCHTLEQDVKLNDVLLSDNYAPIYNWMTEKIHRFGASKKPNELIVNATGEELSPSYLIDYMKAVYFDVYQIEATDK</sequence>
<dbReference type="Pfam" id="PF02074">
    <property type="entry name" value="Peptidase_M32"/>
    <property type="match status" value="1"/>
</dbReference>
<keyword evidence="1 2" id="KW-0121">Carboxypeptidase</keyword>
<dbReference type="PANTHER" id="PTHR34217">
    <property type="entry name" value="METAL-DEPENDENT CARBOXYPEPTIDASE"/>
    <property type="match status" value="1"/>
</dbReference>
<dbReference type="RefSeq" id="WP_209559015.1">
    <property type="nucleotide sequence ID" value="NZ_JAEDXU010000014.1"/>
</dbReference>